<accession>A0AC35U3P4</accession>
<dbReference type="Proteomes" id="UP000095286">
    <property type="component" value="Unplaced"/>
</dbReference>
<evidence type="ECO:0000313" key="2">
    <source>
        <dbReference type="WBParaSite" id="RSKR_0000758800.1"/>
    </source>
</evidence>
<dbReference type="WBParaSite" id="RSKR_0000758800.1">
    <property type="protein sequence ID" value="RSKR_0000758800.1"/>
    <property type="gene ID" value="RSKR_0000758800"/>
</dbReference>
<proteinExistence type="predicted"/>
<evidence type="ECO:0000313" key="1">
    <source>
        <dbReference type="Proteomes" id="UP000095286"/>
    </source>
</evidence>
<name>A0AC35U3P4_9BILA</name>
<reference evidence="2" key="1">
    <citation type="submission" date="2016-11" db="UniProtKB">
        <authorList>
            <consortium name="WormBaseParasite"/>
        </authorList>
    </citation>
    <scope>IDENTIFICATION</scope>
    <source>
        <strain evidence="2">KR3021</strain>
    </source>
</reference>
<protein>
    <submittedName>
        <fullName evidence="2">GLTSCR1 domain-containing protein</fullName>
    </submittedName>
</protein>
<sequence length="1323" mass="146750">MNQAIYQTQGLNNGPQHILIENANGTQTVQQVIIAQPQGNSNMGINMMQGNNAIILQSKPGPQLPLKKVPQPRQPLQRGNGKKKESPQMIDNSVNIVAHGINSNAGNVSMISNSNMSNQRRQIGKPQLVTQKQGVQSQQISKQQVQMQKQQPHQFQRPANPQNFQNQQSTLQARLKQQPNNIPAHPANEYQVEVTPEDLAVIDTLTKQIILLKAQEQRTGKSEKAKILELEMKRGDIFLNRLGEQHVLDTKVIKDQIYASMPNAGPGAPASTSKPPPKPKAVPKRGSRAAANNESTVKNGPSTSRNHQKQTNNMGNTNIGQSSSKMNVPTTGQLAKSMQKSKQVVSNQQNAFQNDSSQFQSNAASSGMGSGVISSQLNTKNVQGSYLGGNKVNLVQNQVVVVNQPPVKYIPSSETQKKLIDNQRIIRSQQMQQLKNSFYEKTLNPDVTTPFKDIDDAFHRLIPYSVFHEAEPSKETLNLFDHDRLRLRNNHTSRITNFMDKLQSKFLKESVEPTQFKAEHLQLLHMDVEYEKRRLGSEKALANTPEVATIIDKGAAYGIRVDRLDEMHRSLKEKNGQTLASYKFHFNYDLPVNTRQYIPKDMPEGWRTPINTIFDSDNEERDYKKGLSDSDSETDDGKAGDNDNELTESICIDTNGMIDYREPPNIFQPIISPPLYGSGESKHTLSVSSISTKSSCKVKFNLTPLPSISSLSAPKLVVHRGEQIELEATPLMSSAFPPIPKLSLKKVIHPSLLTEPTPSVHSESVFVLPPLKIPKAKLNAKGTTIQHAINSLTTSIPENTSPPARYEDYDGVSTSNGCSNPIVSEKTQIPIASIGEGKVDDNESKVEDMSDKERRRQEKKVRKAKKEEKKERKRVKEMEELNNLNKSISNDSVAATNDCSIVSDSFSDAASTSQPPQRLLFRLNKSELRAEKLLPVMSTTIAAPPAVGTVPLGNEPKVKVPKLKIAREKLHLDPGNSDDSCLKIPPLIVNKPTAHATLDSHLTTHVTLAEPVRTMKEHVRSKAGEHSLLVESKPEAIVSEKKERKKSKERKTIKEPRQSKEHKREKKIKLDKSLAKAATQDDGKVNANDDAPSRLILKLSKLPKLKGEPSIATDVPSLSRSSIDSGSSSVRHKVSESPVPTSDWYKKNPNDNDNLSSVMSNSGKKDQKIKMKLSTPKPEIINVAPAVEDKNSFLSKLEPVKKHGSVVAEPDSSSSSRIDQPPIKMKISIGKKDGKGKEVHKIEEPVVEKIPSLKLSISKARLAPKSNTTPPPIEHRKRKHKETSNDGEEVNADEIERKRKKKEEKKLKKLARLQINGSLIPTE</sequence>
<organism evidence="1 2">
    <name type="scientific">Rhabditophanes sp. KR3021</name>
    <dbReference type="NCBI Taxonomy" id="114890"/>
    <lineage>
        <taxon>Eukaryota</taxon>
        <taxon>Metazoa</taxon>
        <taxon>Ecdysozoa</taxon>
        <taxon>Nematoda</taxon>
        <taxon>Chromadorea</taxon>
        <taxon>Rhabditida</taxon>
        <taxon>Tylenchina</taxon>
        <taxon>Panagrolaimomorpha</taxon>
        <taxon>Strongyloidoidea</taxon>
        <taxon>Alloionematidae</taxon>
        <taxon>Rhabditophanes</taxon>
    </lineage>
</organism>